<name>A0ACB9Z6M7_9PEZI</name>
<keyword evidence="2" id="KW-1185">Reference proteome</keyword>
<proteinExistence type="predicted"/>
<reference evidence="1 2" key="1">
    <citation type="journal article" date="2022" name="New Phytol.">
        <title>Ecological generalism drives hyperdiversity of secondary metabolite gene clusters in xylarialean endophytes.</title>
        <authorList>
            <person name="Franco M.E.E."/>
            <person name="Wisecaver J.H."/>
            <person name="Arnold A.E."/>
            <person name="Ju Y.M."/>
            <person name="Slot J.C."/>
            <person name="Ahrendt S."/>
            <person name="Moore L.P."/>
            <person name="Eastman K.E."/>
            <person name="Scott K."/>
            <person name="Konkel Z."/>
            <person name="Mondo S.J."/>
            <person name="Kuo A."/>
            <person name="Hayes R.D."/>
            <person name="Haridas S."/>
            <person name="Andreopoulos B."/>
            <person name="Riley R."/>
            <person name="LaButti K."/>
            <person name="Pangilinan J."/>
            <person name="Lipzen A."/>
            <person name="Amirebrahimi M."/>
            <person name="Yan J."/>
            <person name="Adam C."/>
            <person name="Keymanesh K."/>
            <person name="Ng V."/>
            <person name="Louie K."/>
            <person name="Northen T."/>
            <person name="Drula E."/>
            <person name="Henrissat B."/>
            <person name="Hsieh H.M."/>
            <person name="Youens-Clark K."/>
            <person name="Lutzoni F."/>
            <person name="Miadlikowska J."/>
            <person name="Eastwood D.C."/>
            <person name="Hamelin R.C."/>
            <person name="Grigoriev I.V."/>
            <person name="U'Ren J.M."/>
        </authorList>
    </citation>
    <scope>NUCLEOTIDE SEQUENCE [LARGE SCALE GENOMIC DNA]</scope>
    <source>
        <strain evidence="1 2">CBS 119005</strain>
    </source>
</reference>
<protein>
    <submittedName>
        <fullName evidence="1">Uncharacterized protein</fullName>
    </submittedName>
</protein>
<organism evidence="1 2">
    <name type="scientific">Hypoxylon rubiginosum</name>
    <dbReference type="NCBI Taxonomy" id="110542"/>
    <lineage>
        <taxon>Eukaryota</taxon>
        <taxon>Fungi</taxon>
        <taxon>Dikarya</taxon>
        <taxon>Ascomycota</taxon>
        <taxon>Pezizomycotina</taxon>
        <taxon>Sordariomycetes</taxon>
        <taxon>Xylariomycetidae</taxon>
        <taxon>Xylariales</taxon>
        <taxon>Hypoxylaceae</taxon>
        <taxon>Hypoxylon</taxon>
    </lineage>
</organism>
<sequence length="531" mass="60817">MSIGQNTQPASSRSDVPSASLTKERTRSAVEPPNTVERGNTTSPIKMPPNTIRGQPGSIEYPPSPPEQTLSPVEEAPTKDHLSQSKKRPLAEFEEACSSTEESPIDESPLDESLALAKYKDMMRRWVYAKIIRFLENYLADWPLDIEGRLYSSAWVGNKLRSIILSDERRYDWVQLLVYEKFMDCPMLVTDQDLQCVMSTCPWYRFPAKSPSVIKSGYLLYITSWSISVTELDELVLYLQQEEKTFEELRQWKLVVQQQNLTPEDRLTIRYISSCEISDWPHGPFAMKYDEFSKPFAGVLAEFLPAVEKLFPKIAASAETYCVVHRVVPGMGEGKLRRKFTLAALLPLFGCPTLINRYEDSDATREPLEPLCDSSFAALNTNFHYRAIELGIICHDELLFDLQNLFADMGEYVLDDPDMTSTELDVTTKFDTLRVQSTPFLFQGRKTVMVFAGKHMDVNDYNHGRSFFNSESADALLMKEIIQGLAVVENMIASHFELFPYYCLAPGPYREDLRAAERFMWRYFDLVRPMI</sequence>
<evidence type="ECO:0000313" key="2">
    <source>
        <dbReference type="Proteomes" id="UP001497700"/>
    </source>
</evidence>
<evidence type="ECO:0000313" key="1">
    <source>
        <dbReference type="EMBL" id="KAI4866645.1"/>
    </source>
</evidence>
<dbReference type="Proteomes" id="UP001497700">
    <property type="component" value="Unassembled WGS sequence"/>
</dbReference>
<dbReference type="EMBL" id="MU393456">
    <property type="protein sequence ID" value="KAI4866645.1"/>
    <property type="molecule type" value="Genomic_DNA"/>
</dbReference>
<accession>A0ACB9Z6M7</accession>
<gene>
    <name evidence="1" type="ORF">F4820DRAFT_243964</name>
</gene>
<comment type="caution">
    <text evidence="1">The sequence shown here is derived from an EMBL/GenBank/DDBJ whole genome shotgun (WGS) entry which is preliminary data.</text>
</comment>